<feature type="region of interest" description="Disordered" evidence="1">
    <location>
        <begin position="1"/>
        <end position="24"/>
    </location>
</feature>
<reference evidence="2" key="1">
    <citation type="submission" date="2014-05" db="EMBL/GenBank/DDBJ databases">
        <authorList>
            <person name="Chronopoulou M."/>
        </authorList>
    </citation>
    <scope>NUCLEOTIDE SEQUENCE</scope>
    <source>
        <tissue evidence="2">Whole organism</tissue>
    </source>
</reference>
<evidence type="ECO:0000313" key="2">
    <source>
        <dbReference type="EMBL" id="CDW30123.1"/>
    </source>
</evidence>
<evidence type="ECO:0000256" key="1">
    <source>
        <dbReference type="SAM" id="MobiDB-lite"/>
    </source>
</evidence>
<proteinExistence type="predicted"/>
<name>A0A0K2TVP0_LEPSM</name>
<feature type="compositionally biased region" description="Low complexity" evidence="1">
    <location>
        <begin position="14"/>
        <end position="24"/>
    </location>
</feature>
<protein>
    <submittedName>
        <fullName evidence="2">Uncharacterized protein</fullName>
    </submittedName>
</protein>
<organism evidence="2">
    <name type="scientific">Lepeophtheirus salmonis</name>
    <name type="common">Salmon louse</name>
    <name type="synonym">Caligus salmonis</name>
    <dbReference type="NCBI Taxonomy" id="72036"/>
    <lineage>
        <taxon>Eukaryota</taxon>
        <taxon>Metazoa</taxon>
        <taxon>Ecdysozoa</taxon>
        <taxon>Arthropoda</taxon>
        <taxon>Crustacea</taxon>
        <taxon>Multicrustacea</taxon>
        <taxon>Hexanauplia</taxon>
        <taxon>Copepoda</taxon>
        <taxon>Siphonostomatoida</taxon>
        <taxon>Caligidae</taxon>
        <taxon>Lepeophtheirus</taxon>
    </lineage>
</organism>
<dbReference type="AlphaFoldDB" id="A0A0K2TVP0"/>
<sequence>MEIAHDRPTKSPYSSEQCTSSQLSSCGCKINGNRVSTRDTQSTSNLTHLQPYVIHHLIIYFSNDFCCSNLNRTSKTLSITCVHMTTLKILKPLINCSNQRCRGPIMFIKLLFSLRSRLALFFVLFF</sequence>
<dbReference type="PROSITE" id="PS51257">
    <property type="entry name" value="PROKAR_LIPOPROTEIN"/>
    <property type="match status" value="1"/>
</dbReference>
<accession>A0A0K2TVP0</accession>
<dbReference type="EMBL" id="HACA01012762">
    <property type="protein sequence ID" value="CDW30123.1"/>
    <property type="molecule type" value="Transcribed_RNA"/>
</dbReference>